<dbReference type="OrthoDB" id="2119228at2759"/>
<dbReference type="InterPro" id="IPR057230">
    <property type="entry name" value="DUF7908"/>
</dbReference>
<organism evidence="5 6">
    <name type="scientific">Mycena indigotica</name>
    <dbReference type="NCBI Taxonomy" id="2126181"/>
    <lineage>
        <taxon>Eukaryota</taxon>
        <taxon>Fungi</taxon>
        <taxon>Dikarya</taxon>
        <taxon>Basidiomycota</taxon>
        <taxon>Agaricomycotina</taxon>
        <taxon>Agaricomycetes</taxon>
        <taxon>Agaricomycetidae</taxon>
        <taxon>Agaricales</taxon>
        <taxon>Marasmiineae</taxon>
        <taxon>Mycenaceae</taxon>
        <taxon>Mycena</taxon>
    </lineage>
</organism>
<dbReference type="GO" id="GO:0030248">
    <property type="term" value="F:cellulose binding"/>
    <property type="evidence" value="ECO:0007669"/>
    <property type="project" value="InterPro"/>
</dbReference>
<evidence type="ECO:0000256" key="2">
    <source>
        <dbReference type="SAM" id="MobiDB-lite"/>
    </source>
</evidence>
<evidence type="ECO:0000256" key="3">
    <source>
        <dbReference type="SAM" id="SignalP"/>
    </source>
</evidence>
<feature type="chain" id="PRO_5034705260" evidence="3">
    <location>
        <begin position="32"/>
        <end position="261"/>
    </location>
</feature>
<dbReference type="SMART" id="SM00236">
    <property type="entry name" value="fCBD"/>
    <property type="match status" value="1"/>
</dbReference>
<feature type="domain" description="CBM1" evidence="4">
    <location>
        <begin position="32"/>
        <end position="68"/>
    </location>
</feature>
<dbReference type="InterPro" id="IPR000254">
    <property type="entry name" value="CBD"/>
</dbReference>
<dbReference type="GO" id="GO:0005576">
    <property type="term" value="C:extracellular region"/>
    <property type="evidence" value="ECO:0007669"/>
    <property type="project" value="InterPro"/>
</dbReference>
<dbReference type="EMBL" id="JACAZF010000011">
    <property type="protein sequence ID" value="KAF7292992.1"/>
    <property type="molecule type" value="Genomic_DNA"/>
</dbReference>
<keyword evidence="1 3" id="KW-0732">Signal</keyword>
<dbReference type="GeneID" id="59351010"/>
<sequence>MTYDLKDRILRITMRSLYLASFAVSILSVSGQTAPQYGQCGGMGWTGATTCPSGWTCVYSNAYYSQCLMGTASTTTSRTTTVIPPTSGSTSKSSSSTLSSTPTGPSGPSTTLAPGYSFVRAVEDPNFHKYLMSQVVNTASTAVLGDYTKAAQFQIVNGQLIQNAGGTNLYAVVTPPANSSVAYLAVSWSTKPDTLGTFVFSGDSLEWSSPSVKRQQNNAWLVCPSNNTLFVYINLGAYGYMTPAGCADETLNAYTGTTAVP</sequence>
<protein>
    <submittedName>
        <fullName evidence="5">4-O-methyl-glucuronoyl methylesterase</fullName>
    </submittedName>
</protein>
<dbReference type="PROSITE" id="PS51164">
    <property type="entry name" value="CBM1_2"/>
    <property type="match status" value="1"/>
</dbReference>
<dbReference type="RefSeq" id="XP_037215420.1">
    <property type="nucleotide sequence ID" value="XM_037368494.1"/>
</dbReference>
<feature type="region of interest" description="Disordered" evidence="2">
    <location>
        <begin position="77"/>
        <end position="111"/>
    </location>
</feature>
<dbReference type="PROSITE" id="PS00562">
    <property type="entry name" value="CBM1_1"/>
    <property type="match status" value="1"/>
</dbReference>
<accession>A0A8H6S718</accession>
<dbReference type="Pfam" id="PF25485">
    <property type="entry name" value="DUF7908"/>
    <property type="match status" value="1"/>
</dbReference>
<name>A0A8H6S718_9AGAR</name>
<evidence type="ECO:0000259" key="4">
    <source>
        <dbReference type="PROSITE" id="PS51164"/>
    </source>
</evidence>
<reference evidence="5" key="1">
    <citation type="submission" date="2020-05" db="EMBL/GenBank/DDBJ databases">
        <title>Mycena genomes resolve the evolution of fungal bioluminescence.</title>
        <authorList>
            <person name="Tsai I.J."/>
        </authorList>
    </citation>
    <scope>NUCLEOTIDE SEQUENCE</scope>
    <source>
        <strain evidence="5">171206Taipei</strain>
    </source>
</reference>
<dbReference type="GO" id="GO:0005975">
    <property type="term" value="P:carbohydrate metabolic process"/>
    <property type="evidence" value="ECO:0007669"/>
    <property type="project" value="InterPro"/>
</dbReference>
<evidence type="ECO:0000313" key="6">
    <source>
        <dbReference type="Proteomes" id="UP000636479"/>
    </source>
</evidence>
<dbReference type="Pfam" id="PF00734">
    <property type="entry name" value="CBM_1"/>
    <property type="match status" value="1"/>
</dbReference>
<comment type="caution">
    <text evidence="5">The sequence shown here is derived from an EMBL/GenBank/DDBJ whole genome shotgun (WGS) entry which is preliminary data.</text>
</comment>
<proteinExistence type="predicted"/>
<feature type="signal peptide" evidence="3">
    <location>
        <begin position="1"/>
        <end position="31"/>
    </location>
</feature>
<dbReference type="AlphaFoldDB" id="A0A8H6S718"/>
<evidence type="ECO:0000313" key="5">
    <source>
        <dbReference type="EMBL" id="KAF7292992.1"/>
    </source>
</evidence>
<gene>
    <name evidence="5" type="ORF">MIND_01198500</name>
</gene>
<evidence type="ECO:0000256" key="1">
    <source>
        <dbReference type="ARBA" id="ARBA00022729"/>
    </source>
</evidence>
<dbReference type="SUPFAM" id="SSF57180">
    <property type="entry name" value="Cellulose-binding domain"/>
    <property type="match status" value="1"/>
</dbReference>
<dbReference type="Proteomes" id="UP000636479">
    <property type="component" value="Unassembled WGS sequence"/>
</dbReference>
<keyword evidence="6" id="KW-1185">Reference proteome</keyword>
<dbReference type="InterPro" id="IPR035971">
    <property type="entry name" value="CBD_sf"/>
</dbReference>